<dbReference type="AlphaFoldDB" id="A0A2P4YGN3"/>
<protein>
    <submittedName>
        <fullName evidence="1">Inosine-5'-monophosphate dehydrogenase</fullName>
    </submittedName>
</protein>
<feature type="non-terminal residue" evidence="1">
    <location>
        <position position="34"/>
    </location>
</feature>
<accession>A0A2P4YGN3</accession>
<evidence type="ECO:0000313" key="1">
    <source>
        <dbReference type="EMBL" id="POM76948.1"/>
    </source>
</evidence>
<organism evidence="1 2">
    <name type="scientific">Phytophthora palmivora</name>
    <dbReference type="NCBI Taxonomy" id="4796"/>
    <lineage>
        <taxon>Eukaryota</taxon>
        <taxon>Sar</taxon>
        <taxon>Stramenopiles</taxon>
        <taxon>Oomycota</taxon>
        <taxon>Peronosporomycetes</taxon>
        <taxon>Peronosporales</taxon>
        <taxon>Peronosporaceae</taxon>
        <taxon>Phytophthora</taxon>
    </lineage>
</organism>
<dbReference type="EMBL" id="NCKW01003231">
    <property type="protein sequence ID" value="POM76948.1"/>
    <property type="molecule type" value="Genomic_DNA"/>
</dbReference>
<evidence type="ECO:0000313" key="2">
    <source>
        <dbReference type="Proteomes" id="UP000237271"/>
    </source>
</evidence>
<comment type="caution">
    <text evidence="1">The sequence shown here is derived from an EMBL/GenBank/DDBJ whole genome shotgun (WGS) entry which is preliminary data.</text>
</comment>
<name>A0A2P4YGN3_9STRA</name>
<dbReference type="Proteomes" id="UP000237271">
    <property type="component" value="Unassembled WGS sequence"/>
</dbReference>
<gene>
    <name evidence="1" type="ORF">PHPALM_5756</name>
</gene>
<keyword evidence="2" id="KW-1185">Reference proteome</keyword>
<proteinExistence type="predicted"/>
<reference evidence="1 2" key="1">
    <citation type="journal article" date="2017" name="Genome Biol. Evol.">
        <title>Phytophthora megakarya and P. palmivora, closely related causal agents of cacao black pod rot, underwent increases in genome sizes and gene numbers by different mechanisms.</title>
        <authorList>
            <person name="Ali S.S."/>
            <person name="Shao J."/>
            <person name="Lary D.J."/>
            <person name="Kronmiller B."/>
            <person name="Shen D."/>
            <person name="Strem M.D."/>
            <person name="Amoako-Attah I."/>
            <person name="Akrofi A.Y."/>
            <person name="Begoude B.A."/>
            <person name="Ten Hoopen G.M."/>
            <person name="Coulibaly K."/>
            <person name="Kebe B.I."/>
            <person name="Melnick R.L."/>
            <person name="Guiltinan M.J."/>
            <person name="Tyler B.M."/>
            <person name="Meinhardt L.W."/>
            <person name="Bailey B.A."/>
        </authorList>
    </citation>
    <scope>NUCLEOTIDE SEQUENCE [LARGE SCALE GENOMIC DNA]</scope>
    <source>
        <strain evidence="2">sbr112.9</strain>
    </source>
</reference>
<sequence>MSAIDESLYDGVSAEKLFHNKDSNGLTFDDVISL</sequence>